<reference evidence="9" key="3">
    <citation type="submission" date="2015-04" db="UniProtKB">
        <authorList>
            <consortium name="EnsemblPlants"/>
        </authorList>
    </citation>
    <scope>IDENTIFICATION</scope>
    <source>
        <strain evidence="9">cv. Jemalong A17</strain>
    </source>
</reference>
<keyword evidence="3 6" id="KW-0812">Transmembrane</keyword>
<protein>
    <recommendedName>
        <fullName evidence="6">WAT1-related protein</fullName>
    </recommendedName>
</protein>
<evidence type="ECO:0000313" key="10">
    <source>
        <dbReference type="Proteomes" id="UP000002051"/>
    </source>
</evidence>
<dbReference type="InterPro" id="IPR030184">
    <property type="entry name" value="WAT1-related"/>
</dbReference>
<dbReference type="GO" id="GO:0016020">
    <property type="term" value="C:membrane"/>
    <property type="evidence" value="ECO:0007669"/>
    <property type="project" value="UniProtKB-SubCell"/>
</dbReference>
<accession>A0A0C3UNT5</accession>
<dbReference type="GO" id="GO:0022857">
    <property type="term" value="F:transmembrane transporter activity"/>
    <property type="evidence" value="ECO:0007669"/>
    <property type="project" value="InterPro"/>
</dbReference>
<feature type="domain" description="EamA" evidence="7">
    <location>
        <begin position="104"/>
        <end position="217"/>
    </location>
</feature>
<evidence type="ECO:0000256" key="6">
    <source>
        <dbReference type="RuleBase" id="RU363077"/>
    </source>
</evidence>
<feature type="transmembrane region" description="Helical" evidence="6">
    <location>
        <begin position="199"/>
        <end position="217"/>
    </location>
</feature>
<dbReference type="Proteomes" id="UP000002051">
    <property type="component" value="Unassembled WGS sequence"/>
</dbReference>
<dbReference type="AlphaFoldDB" id="G7IBN3"/>
<feature type="transmembrane region" description="Helical" evidence="6">
    <location>
        <begin position="106"/>
        <end position="126"/>
    </location>
</feature>
<reference evidence="8 10" key="1">
    <citation type="journal article" date="2011" name="Nature">
        <title>The Medicago genome provides insight into the evolution of rhizobial symbioses.</title>
        <authorList>
            <person name="Young N.D."/>
            <person name="Debelle F."/>
            <person name="Oldroyd G.E."/>
            <person name="Geurts R."/>
            <person name="Cannon S.B."/>
            <person name="Udvardi M.K."/>
            <person name="Benedito V.A."/>
            <person name="Mayer K.F."/>
            <person name="Gouzy J."/>
            <person name="Schoof H."/>
            <person name="Van de Peer Y."/>
            <person name="Proost S."/>
            <person name="Cook D.R."/>
            <person name="Meyers B.C."/>
            <person name="Spannagl M."/>
            <person name="Cheung F."/>
            <person name="De Mita S."/>
            <person name="Krishnakumar V."/>
            <person name="Gundlach H."/>
            <person name="Zhou S."/>
            <person name="Mudge J."/>
            <person name="Bharti A.K."/>
            <person name="Murray J.D."/>
            <person name="Naoumkina M.A."/>
            <person name="Rosen B."/>
            <person name="Silverstein K.A."/>
            <person name="Tang H."/>
            <person name="Rombauts S."/>
            <person name="Zhao P.X."/>
            <person name="Zhou P."/>
            <person name="Barbe V."/>
            <person name="Bardou P."/>
            <person name="Bechner M."/>
            <person name="Bellec A."/>
            <person name="Berger A."/>
            <person name="Berges H."/>
            <person name="Bidwell S."/>
            <person name="Bisseling T."/>
            <person name="Choisne N."/>
            <person name="Couloux A."/>
            <person name="Denny R."/>
            <person name="Deshpande S."/>
            <person name="Dai X."/>
            <person name="Doyle J.J."/>
            <person name="Dudez A.M."/>
            <person name="Farmer A.D."/>
            <person name="Fouteau S."/>
            <person name="Franken C."/>
            <person name="Gibelin C."/>
            <person name="Gish J."/>
            <person name="Goldstein S."/>
            <person name="Gonzalez A.J."/>
            <person name="Green P.J."/>
            <person name="Hallab A."/>
            <person name="Hartog M."/>
            <person name="Hua A."/>
            <person name="Humphray S.J."/>
            <person name="Jeong D.H."/>
            <person name="Jing Y."/>
            <person name="Jocker A."/>
            <person name="Kenton S.M."/>
            <person name="Kim D.J."/>
            <person name="Klee K."/>
            <person name="Lai H."/>
            <person name="Lang C."/>
            <person name="Lin S."/>
            <person name="Macmil S.L."/>
            <person name="Magdelenat G."/>
            <person name="Matthews L."/>
            <person name="McCorrison J."/>
            <person name="Monaghan E.L."/>
            <person name="Mun J.H."/>
            <person name="Najar F.Z."/>
            <person name="Nicholson C."/>
            <person name="Noirot C."/>
            <person name="O'Bleness M."/>
            <person name="Paule C.R."/>
            <person name="Poulain J."/>
            <person name="Prion F."/>
            <person name="Qin B."/>
            <person name="Qu C."/>
            <person name="Retzel E.F."/>
            <person name="Riddle C."/>
            <person name="Sallet E."/>
            <person name="Samain S."/>
            <person name="Samson N."/>
            <person name="Sanders I."/>
            <person name="Saurat O."/>
            <person name="Scarpelli C."/>
            <person name="Schiex T."/>
            <person name="Segurens B."/>
            <person name="Severin A.J."/>
            <person name="Sherrier D.J."/>
            <person name="Shi R."/>
            <person name="Sims S."/>
            <person name="Singer S.R."/>
            <person name="Sinharoy S."/>
            <person name="Sterck L."/>
            <person name="Viollet A."/>
            <person name="Wang B.B."/>
            <person name="Wang K."/>
            <person name="Wang M."/>
            <person name="Wang X."/>
            <person name="Warfsmann J."/>
            <person name="Weissenbach J."/>
            <person name="White D.D."/>
            <person name="White J.D."/>
            <person name="Wiley G.B."/>
            <person name="Wincker P."/>
            <person name="Xing Y."/>
            <person name="Yang L."/>
            <person name="Yao Z."/>
            <person name="Ying F."/>
            <person name="Zhai J."/>
            <person name="Zhou L."/>
            <person name="Zuber A."/>
            <person name="Denarie J."/>
            <person name="Dixon R.A."/>
            <person name="May G.D."/>
            <person name="Schwartz D.C."/>
            <person name="Rogers J."/>
            <person name="Quetier F."/>
            <person name="Town C.D."/>
            <person name="Roe B.A."/>
        </authorList>
    </citation>
    <scope>NUCLEOTIDE SEQUENCE [LARGE SCALE GENOMIC DNA]</scope>
    <source>
        <strain evidence="8">A17</strain>
        <strain evidence="9 10">cv. Jemalong A17</strain>
    </source>
</reference>
<evidence type="ECO:0000256" key="4">
    <source>
        <dbReference type="ARBA" id="ARBA00022989"/>
    </source>
</evidence>
<feature type="transmembrane region" description="Helical" evidence="6">
    <location>
        <begin position="77"/>
        <end position="99"/>
    </location>
</feature>
<feature type="transmembrane region" description="Helical" evidence="6">
    <location>
        <begin position="15"/>
        <end position="32"/>
    </location>
</feature>
<sequence length="243" mass="27076">MPNIQDQPLFTKMKPFLAVLFMQITFAIMNVVTKTAMDNGLSSYVFVVYRHATAFTVIIPFSLYFEWNQTPKMTISIFWKILVLSLLDLVHMMIGAITIDAYPKPLSLTSLICLFGTIDGAAVAIVMERDGPYIWNIFRWDTKLLSAVYTGIFCSGLGYYYLQGVVMKTRDAVFVTSFMPCCMVIVAVSEYFLLDSNMFLGSLVGACVICTGLYLVIWGKGKEHKNKPTEGGGGELDDLPEAA</sequence>
<evidence type="ECO:0000259" key="7">
    <source>
        <dbReference type="Pfam" id="PF00892"/>
    </source>
</evidence>
<evidence type="ECO:0000313" key="8">
    <source>
        <dbReference type="EMBL" id="AES60772.2"/>
    </source>
</evidence>
<keyword evidence="5 6" id="KW-0472">Membrane</keyword>
<dbReference type="EnsemblPlants" id="AES60772">
    <property type="protein sequence ID" value="AES60772"/>
    <property type="gene ID" value="MTR_1g068720"/>
</dbReference>
<dbReference type="PANTHER" id="PTHR31218">
    <property type="entry name" value="WAT1-RELATED PROTEIN"/>
    <property type="match status" value="1"/>
</dbReference>
<accession>G7IBN3</accession>
<reference evidence="8 10" key="2">
    <citation type="journal article" date="2014" name="BMC Genomics">
        <title>An improved genome release (version Mt4.0) for the model legume Medicago truncatula.</title>
        <authorList>
            <person name="Tang H."/>
            <person name="Krishnakumar V."/>
            <person name="Bidwell S."/>
            <person name="Rosen B."/>
            <person name="Chan A."/>
            <person name="Zhou S."/>
            <person name="Gentzbittel L."/>
            <person name="Childs K.L."/>
            <person name="Yandell M."/>
            <person name="Gundlach H."/>
            <person name="Mayer K.F."/>
            <person name="Schwartz D.C."/>
            <person name="Town C.D."/>
        </authorList>
    </citation>
    <scope>GENOME REANNOTATION</scope>
    <source>
        <strain evidence="9 10">cv. Jemalong A17</strain>
    </source>
</reference>
<evidence type="ECO:0000256" key="5">
    <source>
        <dbReference type="ARBA" id="ARBA00023136"/>
    </source>
</evidence>
<name>G7IBN3_MEDTR</name>
<evidence type="ECO:0000256" key="1">
    <source>
        <dbReference type="ARBA" id="ARBA00004141"/>
    </source>
</evidence>
<dbReference type="EMBL" id="CM001217">
    <property type="protein sequence ID" value="AES60772.2"/>
    <property type="molecule type" value="Genomic_DNA"/>
</dbReference>
<feature type="transmembrane region" description="Helical" evidence="6">
    <location>
        <begin position="146"/>
        <end position="162"/>
    </location>
</feature>
<feature type="transmembrane region" description="Helical" evidence="6">
    <location>
        <begin position="174"/>
        <end position="193"/>
    </location>
</feature>
<comment type="subcellular location">
    <subcellularLocation>
        <location evidence="1 6">Membrane</location>
        <topology evidence="1 6">Multi-pass membrane protein</topology>
    </subcellularLocation>
</comment>
<comment type="similarity">
    <text evidence="2 6">Belongs to the drug/metabolite transporter (DMT) superfamily. Plant drug/metabolite exporter (P-DME) (TC 2.A.7.4) family.</text>
</comment>
<dbReference type="STRING" id="3880.G7IBN3"/>
<evidence type="ECO:0000313" key="9">
    <source>
        <dbReference type="EnsemblPlants" id="AES60772"/>
    </source>
</evidence>
<dbReference type="eggNOG" id="ENOG502QUF7">
    <property type="taxonomic scope" value="Eukaryota"/>
</dbReference>
<feature type="transmembrane region" description="Helical" evidence="6">
    <location>
        <begin position="44"/>
        <end position="65"/>
    </location>
</feature>
<keyword evidence="10" id="KW-1185">Reference proteome</keyword>
<proteinExistence type="inferred from homology"/>
<dbReference type="PaxDb" id="3880-AES60772"/>
<dbReference type="HOGENOM" id="CLU_1144039_0_0_1"/>
<gene>
    <name evidence="8" type="ordered locus">MTR_1g068720</name>
</gene>
<evidence type="ECO:0000256" key="2">
    <source>
        <dbReference type="ARBA" id="ARBA00007635"/>
    </source>
</evidence>
<keyword evidence="4 6" id="KW-1133">Transmembrane helix</keyword>
<organism evidence="8 10">
    <name type="scientific">Medicago truncatula</name>
    <name type="common">Barrel medic</name>
    <name type="synonym">Medicago tribuloides</name>
    <dbReference type="NCBI Taxonomy" id="3880"/>
    <lineage>
        <taxon>Eukaryota</taxon>
        <taxon>Viridiplantae</taxon>
        <taxon>Streptophyta</taxon>
        <taxon>Embryophyta</taxon>
        <taxon>Tracheophyta</taxon>
        <taxon>Spermatophyta</taxon>
        <taxon>Magnoliopsida</taxon>
        <taxon>eudicotyledons</taxon>
        <taxon>Gunneridae</taxon>
        <taxon>Pentapetalae</taxon>
        <taxon>rosids</taxon>
        <taxon>fabids</taxon>
        <taxon>Fabales</taxon>
        <taxon>Fabaceae</taxon>
        <taxon>Papilionoideae</taxon>
        <taxon>50 kb inversion clade</taxon>
        <taxon>NPAAA clade</taxon>
        <taxon>Hologalegina</taxon>
        <taxon>IRL clade</taxon>
        <taxon>Trifolieae</taxon>
        <taxon>Medicago</taxon>
    </lineage>
</organism>
<dbReference type="Pfam" id="PF00892">
    <property type="entry name" value="EamA"/>
    <property type="match status" value="1"/>
</dbReference>
<dbReference type="InterPro" id="IPR000620">
    <property type="entry name" value="EamA_dom"/>
</dbReference>
<evidence type="ECO:0000256" key="3">
    <source>
        <dbReference type="ARBA" id="ARBA00022692"/>
    </source>
</evidence>